<dbReference type="EMBL" id="GU474879">
    <property type="protein sequence ID" value="ADI18003.1"/>
    <property type="molecule type" value="Genomic_DNA"/>
</dbReference>
<proteinExistence type="predicted"/>
<keyword evidence="1" id="KW-1133">Transmembrane helix</keyword>
<evidence type="ECO:0000313" key="3">
    <source>
        <dbReference type="EMBL" id="ADI18003.1"/>
    </source>
</evidence>
<name>E0XUB2_9DELT</name>
<keyword evidence="1" id="KW-0472">Membrane</keyword>
<reference evidence="3" key="1">
    <citation type="journal article" date="2011" name="Environ. Microbiol.">
        <title>Time-series analyses of Monterey Bay coastal microbial picoplankton using a 'genome proxy' microarray.</title>
        <authorList>
            <person name="Rich V.I."/>
            <person name="Pham V.D."/>
            <person name="Eppley J."/>
            <person name="Shi Y."/>
            <person name="DeLong E.F."/>
        </authorList>
    </citation>
    <scope>NUCLEOTIDE SEQUENCE</scope>
</reference>
<evidence type="ECO:0000256" key="1">
    <source>
        <dbReference type="SAM" id="Phobius"/>
    </source>
</evidence>
<organism evidence="3">
    <name type="scientific">uncultured delta proteobacterium HF0200_19J16</name>
    <dbReference type="NCBI Taxonomy" id="710831"/>
    <lineage>
        <taxon>Bacteria</taxon>
        <taxon>Deltaproteobacteria</taxon>
        <taxon>environmental samples</taxon>
    </lineage>
</organism>
<evidence type="ECO:0000259" key="2">
    <source>
        <dbReference type="Pfam" id="PF04024"/>
    </source>
</evidence>
<keyword evidence="1" id="KW-0812">Transmembrane</keyword>
<dbReference type="AlphaFoldDB" id="E0XUB2"/>
<sequence length="98" mass="11553">MVPVFCIMHGLIRRYMGTLPEHIPSKNWWLGVCAEVSKTFGIPVVAVRFYILLYTPLGLGLIFYFIYYWFIINRVFIALLTPEHEIQIKKIKSYYFGS</sequence>
<dbReference type="InterPro" id="IPR007168">
    <property type="entry name" value="Phageshock_PspC_N"/>
</dbReference>
<dbReference type="Pfam" id="PF04024">
    <property type="entry name" value="PspC"/>
    <property type="match status" value="1"/>
</dbReference>
<feature type="transmembrane region" description="Helical" evidence="1">
    <location>
        <begin position="49"/>
        <end position="70"/>
    </location>
</feature>
<feature type="domain" description="Phage shock protein PspC N-terminal" evidence="2">
    <location>
        <begin position="26"/>
        <end position="71"/>
    </location>
</feature>
<accession>E0XUB2</accession>
<protein>
    <recommendedName>
        <fullName evidence="2">Phage shock protein PspC N-terminal domain-containing protein</fullName>
    </recommendedName>
</protein>